<sequence>MFVLGLLVRLIDLMRIKRTRITFVAKSFVGNNVKALFLHSAKRSDDVILMTDNKRQLEQFQSNGFPATFLHSFRAIWNLASSKVVIQDQGNCTEPLM</sequence>
<organism evidence="1">
    <name type="scientific">marine metagenome</name>
    <dbReference type="NCBI Taxonomy" id="408172"/>
    <lineage>
        <taxon>unclassified sequences</taxon>
        <taxon>metagenomes</taxon>
        <taxon>ecological metagenomes</taxon>
    </lineage>
</organism>
<evidence type="ECO:0000313" key="1">
    <source>
        <dbReference type="EMBL" id="SVD56955.1"/>
    </source>
</evidence>
<accession>A0A382WF17</accession>
<reference evidence="1" key="1">
    <citation type="submission" date="2018-05" db="EMBL/GenBank/DDBJ databases">
        <authorList>
            <person name="Lanie J.A."/>
            <person name="Ng W.-L."/>
            <person name="Kazmierczak K.M."/>
            <person name="Andrzejewski T.M."/>
            <person name="Davidsen T.M."/>
            <person name="Wayne K.J."/>
            <person name="Tettelin H."/>
            <person name="Glass J.I."/>
            <person name="Rusch D."/>
            <person name="Podicherti R."/>
            <person name="Tsui H.-C.T."/>
            <person name="Winkler M.E."/>
        </authorList>
    </citation>
    <scope>NUCLEOTIDE SEQUENCE</scope>
</reference>
<dbReference type="EMBL" id="UINC01159071">
    <property type="protein sequence ID" value="SVD56955.1"/>
    <property type="molecule type" value="Genomic_DNA"/>
</dbReference>
<dbReference type="Gene3D" id="3.40.50.11820">
    <property type="match status" value="1"/>
</dbReference>
<dbReference type="AlphaFoldDB" id="A0A382WF17"/>
<gene>
    <name evidence="1" type="ORF">METZ01_LOCUS409809</name>
</gene>
<feature type="non-terminal residue" evidence="1">
    <location>
        <position position="97"/>
    </location>
</feature>
<name>A0A382WF17_9ZZZZ</name>
<proteinExistence type="predicted"/>
<dbReference type="InterPro" id="IPR043149">
    <property type="entry name" value="TagF_N"/>
</dbReference>
<protein>
    <submittedName>
        <fullName evidence="1">Uncharacterized protein</fullName>
    </submittedName>
</protein>